<evidence type="ECO:0000313" key="1">
    <source>
        <dbReference type="EMBL" id="KAH6948797.1"/>
    </source>
</evidence>
<comment type="caution">
    <text evidence="1">The sequence shown here is derived from an EMBL/GenBank/DDBJ whole genome shotgun (WGS) entry which is preliminary data.</text>
</comment>
<organism evidence="1 2">
    <name type="scientific">Hyalomma asiaticum</name>
    <name type="common">Tick</name>
    <dbReference type="NCBI Taxonomy" id="266040"/>
    <lineage>
        <taxon>Eukaryota</taxon>
        <taxon>Metazoa</taxon>
        <taxon>Ecdysozoa</taxon>
        <taxon>Arthropoda</taxon>
        <taxon>Chelicerata</taxon>
        <taxon>Arachnida</taxon>
        <taxon>Acari</taxon>
        <taxon>Parasitiformes</taxon>
        <taxon>Ixodida</taxon>
        <taxon>Ixodoidea</taxon>
        <taxon>Ixodidae</taxon>
        <taxon>Hyalomminae</taxon>
        <taxon>Hyalomma</taxon>
    </lineage>
</organism>
<name>A0ACB7TMJ4_HYAAI</name>
<proteinExistence type="predicted"/>
<sequence>MPKELRFDLLFTYSSSLCIGFRSELCHLPLDEALCNSSSGAEALAKPPEMRFYYDVQKEECLPFSYGGCGGNDNNFRTHGGCNLTCFGVEVTIPRTSASCPEPVDCSCGNLVQDEERGCNVCDCSSAASKNGAV</sequence>
<protein>
    <submittedName>
        <fullName evidence="1">Uncharacterized protein</fullName>
    </submittedName>
</protein>
<evidence type="ECO:0000313" key="2">
    <source>
        <dbReference type="Proteomes" id="UP000821845"/>
    </source>
</evidence>
<keyword evidence="2" id="KW-1185">Reference proteome</keyword>
<dbReference type="Proteomes" id="UP000821845">
    <property type="component" value="Chromosome 1"/>
</dbReference>
<dbReference type="EMBL" id="CM023481">
    <property type="protein sequence ID" value="KAH6948797.1"/>
    <property type="molecule type" value="Genomic_DNA"/>
</dbReference>
<reference evidence="1" key="1">
    <citation type="submission" date="2020-05" db="EMBL/GenBank/DDBJ databases">
        <title>Large-scale comparative analyses of tick genomes elucidate their genetic diversity and vector capacities.</title>
        <authorList>
            <person name="Jia N."/>
            <person name="Wang J."/>
            <person name="Shi W."/>
            <person name="Du L."/>
            <person name="Sun Y."/>
            <person name="Zhan W."/>
            <person name="Jiang J."/>
            <person name="Wang Q."/>
            <person name="Zhang B."/>
            <person name="Ji P."/>
            <person name="Sakyi L.B."/>
            <person name="Cui X."/>
            <person name="Yuan T."/>
            <person name="Jiang B."/>
            <person name="Yang W."/>
            <person name="Lam T.T.-Y."/>
            <person name="Chang Q."/>
            <person name="Ding S."/>
            <person name="Wang X."/>
            <person name="Zhu J."/>
            <person name="Ruan X."/>
            <person name="Zhao L."/>
            <person name="Wei J."/>
            <person name="Que T."/>
            <person name="Du C."/>
            <person name="Cheng J."/>
            <person name="Dai P."/>
            <person name="Han X."/>
            <person name="Huang E."/>
            <person name="Gao Y."/>
            <person name="Liu J."/>
            <person name="Shao H."/>
            <person name="Ye R."/>
            <person name="Li L."/>
            <person name="Wei W."/>
            <person name="Wang X."/>
            <person name="Wang C."/>
            <person name="Yang T."/>
            <person name="Huo Q."/>
            <person name="Li W."/>
            <person name="Guo W."/>
            <person name="Chen H."/>
            <person name="Zhou L."/>
            <person name="Ni X."/>
            <person name="Tian J."/>
            <person name="Zhou Y."/>
            <person name="Sheng Y."/>
            <person name="Liu T."/>
            <person name="Pan Y."/>
            <person name="Xia L."/>
            <person name="Li J."/>
            <person name="Zhao F."/>
            <person name="Cao W."/>
        </authorList>
    </citation>
    <scope>NUCLEOTIDE SEQUENCE</scope>
    <source>
        <strain evidence="1">Hyas-2018</strain>
    </source>
</reference>
<gene>
    <name evidence="1" type="ORF">HPB50_026380</name>
</gene>
<accession>A0ACB7TMJ4</accession>